<feature type="binding site" evidence="12">
    <location>
        <position position="25"/>
    </location>
    <ligand>
        <name>[4Fe-4S] cluster</name>
        <dbReference type="ChEBI" id="CHEBI:49883"/>
        <label>1</label>
        <note>4Fe-4S-S-AdoMet</note>
    </ligand>
</feature>
<feature type="binding site" evidence="12">
    <location>
        <position position="270"/>
    </location>
    <ligand>
        <name>[4Fe-4S] cluster</name>
        <dbReference type="ChEBI" id="CHEBI:49883"/>
        <label>2</label>
        <note>4Fe-4S-substrate</note>
    </ligand>
</feature>
<dbReference type="RefSeq" id="WP_269485067.1">
    <property type="nucleotide sequence ID" value="NZ_JAPXGO010000008.1"/>
</dbReference>
<dbReference type="CDD" id="cd01335">
    <property type="entry name" value="Radical_SAM"/>
    <property type="match status" value="1"/>
</dbReference>
<dbReference type="Pfam" id="PF04055">
    <property type="entry name" value="Radical_SAM"/>
    <property type="match status" value="1"/>
</dbReference>
<dbReference type="InterPro" id="IPR013785">
    <property type="entry name" value="Aldolase_TIM"/>
</dbReference>
<dbReference type="SFLD" id="SFLDG01386">
    <property type="entry name" value="main_SPASM_domain-containing"/>
    <property type="match status" value="1"/>
</dbReference>
<dbReference type="PANTHER" id="PTHR22960:SF0">
    <property type="entry name" value="MOLYBDENUM COFACTOR BIOSYNTHESIS PROTEIN 1"/>
    <property type="match status" value="1"/>
</dbReference>
<keyword evidence="5 12" id="KW-0547">Nucleotide-binding</keyword>
<dbReference type="Pfam" id="PF06463">
    <property type="entry name" value="Mob_synth_C"/>
    <property type="match status" value="1"/>
</dbReference>
<accession>A0A9Q4PVK6</accession>
<dbReference type="InterPro" id="IPR040064">
    <property type="entry name" value="MoaA-like"/>
</dbReference>
<comment type="caution">
    <text evidence="14">The sequence shown here is derived from an EMBL/GenBank/DDBJ whole genome shotgun (WGS) entry which is preliminary data.</text>
</comment>
<evidence type="ECO:0000256" key="1">
    <source>
        <dbReference type="ARBA" id="ARBA00012167"/>
    </source>
</evidence>
<dbReference type="SMART" id="SM00729">
    <property type="entry name" value="Elp3"/>
    <property type="match status" value="1"/>
</dbReference>
<sequence length="327" mass="37403">MLIDGHGRIVDYLRVSVTERCNFRCKYCMPNKPFEWVPHEKILSFEELFLFIKVAIDEGVKKIRITGGEPLVRKDTDKFIKMISDYAPNIDLAMTTNGYFLKDFAKKLKDSGLKRINMSLDTLNKEKAFKLTGKNVLEKVISGFEEALNVGLKVKLNCVALKNFNDDELVSLLEFAKNHGCEIRFIEYMENIYAKSSLKGLKKDDILNILSTKFKIKQNFKKPNSPATLFELQDEKNSGYKFGIIDPHKHDFCDSCNRIRLSAEGLLIPCLYFEDALSIKDAVRSGDIAGASEILREVLRNKPEKNKWENTLNQTEISSRAFYKTGG</sequence>
<keyword evidence="10 12" id="KW-0456">Lyase</keyword>
<gene>
    <name evidence="12 14" type="primary">moaA</name>
    <name evidence="14" type="ORF">O6B32_08150</name>
</gene>
<feature type="binding site" evidence="12">
    <location>
        <position position="14"/>
    </location>
    <ligand>
        <name>GTP</name>
        <dbReference type="ChEBI" id="CHEBI:37565"/>
    </ligand>
</feature>
<evidence type="ECO:0000256" key="4">
    <source>
        <dbReference type="ARBA" id="ARBA00022723"/>
    </source>
</evidence>
<feature type="binding site" evidence="12">
    <location>
        <position position="155"/>
    </location>
    <ligand>
        <name>GTP</name>
        <dbReference type="ChEBI" id="CHEBI:37565"/>
    </ligand>
</feature>
<dbReference type="PROSITE" id="PS51918">
    <property type="entry name" value="RADICAL_SAM"/>
    <property type="match status" value="1"/>
</dbReference>
<dbReference type="EMBL" id="JAPXGO010000008">
    <property type="protein sequence ID" value="MCZ6160451.1"/>
    <property type="molecule type" value="Genomic_DNA"/>
</dbReference>
<comment type="cofactor">
    <cofactor evidence="12">
        <name>[4Fe-4S] cluster</name>
        <dbReference type="ChEBI" id="CHEBI:49883"/>
    </cofactor>
    <text evidence="12">Binds 2 [4Fe-4S] clusters. Binds 1 [4Fe-4S] cluster coordinated with 3 cysteines and an exchangeable S-adenosyl-L-methionine and 1 [4Fe-4S] cluster coordinated with 3 cysteines and the GTP-derived substrate.</text>
</comment>
<comment type="catalytic activity">
    <reaction evidence="11 12">
        <text>GTP + AH2 + S-adenosyl-L-methionine = (8S)-3',8-cyclo-7,8-dihydroguanosine 5'-triphosphate + 5'-deoxyadenosine + L-methionine + A + H(+)</text>
        <dbReference type="Rhea" id="RHEA:49576"/>
        <dbReference type="ChEBI" id="CHEBI:13193"/>
        <dbReference type="ChEBI" id="CHEBI:15378"/>
        <dbReference type="ChEBI" id="CHEBI:17319"/>
        <dbReference type="ChEBI" id="CHEBI:17499"/>
        <dbReference type="ChEBI" id="CHEBI:37565"/>
        <dbReference type="ChEBI" id="CHEBI:57844"/>
        <dbReference type="ChEBI" id="CHEBI:59789"/>
        <dbReference type="ChEBI" id="CHEBI:131766"/>
        <dbReference type="EC" id="4.1.99.22"/>
    </reaction>
</comment>
<keyword evidence="7 12" id="KW-0411">Iron-sulfur</keyword>
<evidence type="ECO:0000256" key="10">
    <source>
        <dbReference type="ARBA" id="ARBA00023239"/>
    </source>
</evidence>
<name>A0A9Q4PVK6_9BACT</name>
<evidence type="ECO:0000256" key="5">
    <source>
        <dbReference type="ARBA" id="ARBA00022741"/>
    </source>
</evidence>
<dbReference type="GO" id="GO:0061798">
    <property type="term" value="F:GTP 3',8'-cyclase activity"/>
    <property type="evidence" value="ECO:0007669"/>
    <property type="project" value="UniProtKB-UniRule"/>
</dbReference>
<dbReference type="GO" id="GO:1904047">
    <property type="term" value="F:S-adenosyl-L-methionine binding"/>
    <property type="evidence" value="ECO:0007669"/>
    <property type="project" value="UniProtKB-UniRule"/>
</dbReference>
<feature type="binding site" evidence="12">
    <location>
        <position position="256"/>
    </location>
    <ligand>
        <name>[4Fe-4S] cluster</name>
        <dbReference type="ChEBI" id="CHEBI:49883"/>
        <label>2</label>
        <note>4Fe-4S-substrate</note>
    </ligand>
</feature>
<feature type="binding site" evidence="12">
    <location>
        <position position="28"/>
    </location>
    <ligand>
        <name>[4Fe-4S] cluster</name>
        <dbReference type="ChEBI" id="CHEBI:49883"/>
        <label>1</label>
        <note>4Fe-4S-S-AdoMet</note>
    </ligand>
</feature>
<dbReference type="InterPro" id="IPR006638">
    <property type="entry name" value="Elp3/MiaA/NifB-like_rSAM"/>
</dbReference>
<dbReference type="PANTHER" id="PTHR22960">
    <property type="entry name" value="MOLYBDOPTERIN COFACTOR SYNTHESIS PROTEIN A"/>
    <property type="match status" value="1"/>
</dbReference>
<protein>
    <recommendedName>
        <fullName evidence="1 12">GTP 3',8-cyclase</fullName>
        <ecNumber evidence="1 12">4.1.99.22</ecNumber>
    </recommendedName>
    <alternativeName>
        <fullName evidence="12">Molybdenum cofactor biosynthesis protein A</fullName>
    </alternativeName>
</protein>
<dbReference type="GO" id="GO:0061799">
    <property type="term" value="F:cyclic pyranopterin monophosphate synthase activity"/>
    <property type="evidence" value="ECO:0007669"/>
    <property type="project" value="TreeGrafter"/>
</dbReference>
<evidence type="ECO:0000256" key="12">
    <source>
        <dbReference type="HAMAP-Rule" id="MF_01225"/>
    </source>
</evidence>
<keyword evidence="4 12" id="KW-0479">Metal-binding</keyword>
<dbReference type="GO" id="GO:0006777">
    <property type="term" value="P:Mo-molybdopterin cofactor biosynthetic process"/>
    <property type="evidence" value="ECO:0007669"/>
    <property type="project" value="UniProtKB-UniRule"/>
</dbReference>
<comment type="subunit">
    <text evidence="12">Monomer and homodimer.</text>
</comment>
<feature type="binding site" evidence="12">
    <location>
        <position position="253"/>
    </location>
    <ligand>
        <name>[4Fe-4S] cluster</name>
        <dbReference type="ChEBI" id="CHEBI:49883"/>
        <label>2</label>
        <note>4Fe-4S-substrate</note>
    </ligand>
</feature>
<keyword evidence="3 12" id="KW-0949">S-adenosyl-L-methionine</keyword>
<dbReference type="HAMAP" id="MF_01225_B">
    <property type="entry name" value="MoaA_B"/>
    <property type="match status" value="1"/>
</dbReference>
<organism evidence="14 15">
    <name type="scientific">Campylobacter ureolyticus</name>
    <dbReference type="NCBI Taxonomy" id="827"/>
    <lineage>
        <taxon>Bacteria</taxon>
        <taxon>Pseudomonadati</taxon>
        <taxon>Campylobacterota</taxon>
        <taxon>Epsilonproteobacteria</taxon>
        <taxon>Campylobacterales</taxon>
        <taxon>Campylobacteraceae</taxon>
        <taxon>Campylobacter</taxon>
    </lineage>
</organism>
<dbReference type="SFLD" id="SFLDG01067">
    <property type="entry name" value="SPASM/twitch_domain_containing"/>
    <property type="match status" value="1"/>
</dbReference>
<evidence type="ECO:0000256" key="7">
    <source>
        <dbReference type="ARBA" id="ARBA00023014"/>
    </source>
</evidence>
<keyword evidence="9 12" id="KW-0501">Molybdenum cofactor biosynthesis</keyword>
<evidence type="ECO:0000259" key="13">
    <source>
        <dbReference type="PROSITE" id="PS51918"/>
    </source>
</evidence>
<feature type="binding site" evidence="12">
    <location>
        <position position="27"/>
    </location>
    <ligand>
        <name>S-adenosyl-L-methionine</name>
        <dbReference type="ChEBI" id="CHEBI:59789"/>
    </ligand>
</feature>
<feature type="binding site" evidence="12">
    <location>
        <position position="21"/>
    </location>
    <ligand>
        <name>[4Fe-4S] cluster</name>
        <dbReference type="ChEBI" id="CHEBI:49883"/>
        <label>1</label>
        <note>4Fe-4S-S-AdoMet</note>
    </ligand>
</feature>
<feature type="binding site" evidence="12">
    <location>
        <begin position="258"/>
        <end position="260"/>
    </location>
    <ligand>
        <name>GTP</name>
        <dbReference type="ChEBI" id="CHEBI:37565"/>
    </ligand>
</feature>
<dbReference type="InterPro" id="IPR010505">
    <property type="entry name" value="MoaA_twitch"/>
</dbReference>
<dbReference type="GO" id="GO:0046872">
    <property type="term" value="F:metal ion binding"/>
    <property type="evidence" value="ECO:0007669"/>
    <property type="project" value="UniProtKB-KW"/>
</dbReference>
<comment type="pathway">
    <text evidence="12">Cofactor biosynthesis; molybdopterin biosynthesis.</text>
</comment>
<keyword evidence="8 12" id="KW-0342">GTP-binding</keyword>
<feature type="binding site" evidence="12">
    <location>
        <position position="119"/>
    </location>
    <ligand>
        <name>S-adenosyl-L-methionine</name>
        <dbReference type="ChEBI" id="CHEBI:59789"/>
    </ligand>
</feature>
<keyword evidence="2 12" id="KW-0004">4Fe-4S</keyword>
<evidence type="ECO:0000313" key="15">
    <source>
        <dbReference type="Proteomes" id="UP001075225"/>
    </source>
</evidence>
<feature type="binding site" evidence="12">
    <location>
        <position position="189"/>
    </location>
    <ligand>
        <name>S-adenosyl-L-methionine</name>
        <dbReference type="ChEBI" id="CHEBI:59789"/>
    </ligand>
</feature>
<evidence type="ECO:0000256" key="8">
    <source>
        <dbReference type="ARBA" id="ARBA00023134"/>
    </source>
</evidence>
<dbReference type="SFLD" id="SFLDG01383">
    <property type="entry name" value="cyclic_pyranopterin_phosphate"/>
    <property type="match status" value="1"/>
</dbReference>
<dbReference type="NCBIfam" id="TIGR02666">
    <property type="entry name" value="moaA"/>
    <property type="match status" value="1"/>
</dbReference>
<feature type="binding site" evidence="12">
    <location>
        <position position="95"/>
    </location>
    <ligand>
        <name>GTP</name>
        <dbReference type="ChEBI" id="CHEBI:37565"/>
    </ligand>
</feature>
<comment type="similarity">
    <text evidence="12">Belongs to the radical SAM superfamily. MoaA family.</text>
</comment>
<dbReference type="InterPro" id="IPR050105">
    <property type="entry name" value="MoCo_biosynth_MoaA/MoaC"/>
</dbReference>
<dbReference type="InterPro" id="IPR013483">
    <property type="entry name" value="MoaA"/>
</dbReference>
<comment type="function">
    <text evidence="12">Catalyzes the cyclization of GTP to (8S)-3',8-cyclo-7,8-dihydroguanosine 5'-triphosphate.</text>
</comment>
<keyword evidence="6 12" id="KW-0408">Iron</keyword>
<dbReference type="Proteomes" id="UP001075225">
    <property type="component" value="Unassembled WGS sequence"/>
</dbReference>
<reference evidence="14" key="1">
    <citation type="submission" date="2022-12" db="EMBL/GenBank/DDBJ databases">
        <title>Species Delineation and Comparative Genomics within the Campylobacter ureolyticus Complex.</title>
        <authorList>
            <person name="Maki J."/>
            <person name="Howard M."/>
            <person name="Connelly S."/>
            <person name="Hardy D.J."/>
            <person name="Cameron A."/>
        </authorList>
    </citation>
    <scope>NUCLEOTIDE SEQUENCE</scope>
    <source>
        <strain evidence="14">URMC_787</strain>
    </source>
</reference>
<evidence type="ECO:0000256" key="3">
    <source>
        <dbReference type="ARBA" id="ARBA00022691"/>
    </source>
</evidence>
<evidence type="ECO:0000313" key="14">
    <source>
        <dbReference type="EMBL" id="MCZ6160451.1"/>
    </source>
</evidence>
<dbReference type="CDD" id="cd21117">
    <property type="entry name" value="Twitch_MoaA"/>
    <property type="match status" value="1"/>
</dbReference>
<evidence type="ECO:0000256" key="2">
    <source>
        <dbReference type="ARBA" id="ARBA00022485"/>
    </source>
</evidence>
<evidence type="ECO:0000256" key="11">
    <source>
        <dbReference type="ARBA" id="ARBA00048697"/>
    </source>
</evidence>
<dbReference type="EC" id="4.1.99.22" evidence="1 12"/>
<feature type="domain" description="Radical SAM core" evidence="13">
    <location>
        <begin position="5"/>
        <end position="227"/>
    </location>
</feature>
<dbReference type="PROSITE" id="PS01305">
    <property type="entry name" value="MOAA_NIFB_PQQE"/>
    <property type="match status" value="1"/>
</dbReference>
<dbReference type="GO" id="GO:0051539">
    <property type="term" value="F:4 iron, 4 sulfur cluster binding"/>
    <property type="evidence" value="ECO:0007669"/>
    <property type="project" value="UniProtKB-UniRule"/>
</dbReference>
<dbReference type="SUPFAM" id="SSF102114">
    <property type="entry name" value="Radical SAM enzymes"/>
    <property type="match status" value="1"/>
</dbReference>
<evidence type="ECO:0000256" key="6">
    <source>
        <dbReference type="ARBA" id="ARBA00023004"/>
    </source>
</evidence>
<dbReference type="InterPro" id="IPR007197">
    <property type="entry name" value="rSAM"/>
</dbReference>
<dbReference type="InterPro" id="IPR000385">
    <property type="entry name" value="MoaA_NifB_PqqE_Fe-S-bd_CS"/>
</dbReference>
<dbReference type="Gene3D" id="3.20.20.70">
    <property type="entry name" value="Aldolase class I"/>
    <property type="match status" value="1"/>
</dbReference>
<dbReference type="SFLD" id="SFLDS00029">
    <property type="entry name" value="Radical_SAM"/>
    <property type="match status" value="1"/>
</dbReference>
<dbReference type="GO" id="GO:0005525">
    <property type="term" value="F:GTP binding"/>
    <property type="evidence" value="ECO:0007669"/>
    <property type="project" value="UniProtKB-UniRule"/>
</dbReference>
<evidence type="ECO:0000256" key="9">
    <source>
        <dbReference type="ARBA" id="ARBA00023150"/>
    </source>
</evidence>
<feature type="binding site" evidence="12">
    <location>
        <position position="68"/>
    </location>
    <ligand>
        <name>S-adenosyl-L-methionine</name>
        <dbReference type="ChEBI" id="CHEBI:59789"/>
    </ligand>
</feature>
<feature type="binding site" evidence="12">
    <location>
        <position position="64"/>
    </location>
    <ligand>
        <name>GTP</name>
        <dbReference type="ChEBI" id="CHEBI:37565"/>
    </ligand>
</feature>
<dbReference type="InterPro" id="IPR058240">
    <property type="entry name" value="rSAM_sf"/>
</dbReference>
<dbReference type="AlphaFoldDB" id="A0A9Q4PVK6"/>
<proteinExistence type="inferred from homology"/>